<dbReference type="PROSITE" id="PS50222">
    <property type="entry name" value="EF_HAND_2"/>
    <property type="match status" value="2"/>
</dbReference>
<evidence type="ECO:0000313" key="2">
    <source>
        <dbReference type="EMBL" id="OLZ52377.1"/>
    </source>
</evidence>
<dbReference type="InterPro" id="IPR018247">
    <property type="entry name" value="EF_Hand_1_Ca_BS"/>
</dbReference>
<proteinExistence type="predicted"/>
<evidence type="ECO:0000259" key="1">
    <source>
        <dbReference type="PROSITE" id="PS50222"/>
    </source>
</evidence>
<comment type="caution">
    <text evidence="2">The sequence shown here is derived from an EMBL/GenBank/DDBJ whole genome shotgun (WGS) entry which is preliminary data.</text>
</comment>
<dbReference type="SUPFAM" id="SSF47473">
    <property type="entry name" value="EF-hand"/>
    <property type="match status" value="1"/>
</dbReference>
<dbReference type="STRING" id="76021.BS329_13705"/>
<accession>A0A1R0KUP1</accession>
<feature type="domain" description="EF-hand" evidence="1">
    <location>
        <begin position="107"/>
        <end position="133"/>
    </location>
</feature>
<dbReference type="Gene3D" id="1.10.238.10">
    <property type="entry name" value="EF-hand"/>
    <property type="match status" value="1"/>
</dbReference>
<keyword evidence="3" id="KW-1185">Reference proteome</keyword>
<organism evidence="2 3">
    <name type="scientific">Amycolatopsis coloradensis</name>
    <dbReference type="NCBI Taxonomy" id="76021"/>
    <lineage>
        <taxon>Bacteria</taxon>
        <taxon>Bacillati</taxon>
        <taxon>Actinomycetota</taxon>
        <taxon>Actinomycetes</taxon>
        <taxon>Pseudonocardiales</taxon>
        <taxon>Pseudonocardiaceae</taxon>
        <taxon>Amycolatopsis</taxon>
    </lineage>
</organism>
<dbReference type="InterPro" id="IPR011992">
    <property type="entry name" value="EF-hand-dom_pair"/>
</dbReference>
<dbReference type="SMART" id="SM00054">
    <property type="entry name" value="EFh"/>
    <property type="match status" value="3"/>
</dbReference>
<protein>
    <recommendedName>
        <fullName evidence="1">EF-hand domain-containing protein</fullName>
    </recommendedName>
</protein>
<dbReference type="InterPro" id="IPR002048">
    <property type="entry name" value="EF_hand_dom"/>
</dbReference>
<dbReference type="PROSITE" id="PS00018">
    <property type="entry name" value="EF_HAND_1"/>
    <property type="match status" value="2"/>
</dbReference>
<reference evidence="2 3" key="1">
    <citation type="submission" date="2016-01" db="EMBL/GenBank/DDBJ databases">
        <title>Amycolatopsis coloradensis genome sequencing and assembly.</title>
        <authorList>
            <person name="Mayilraj S."/>
        </authorList>
    </citation>
    <scope>NUCLEOTIDE SEQUENCE [LARGE SCALE GENOMIC DNA]</scope>
    <source>
        <strain evidence="2 3">DSM 44225</strain>
    </source>
</reference>
<dbReference type="Pfam" id="PF13499">
    <property type="entry name" value="EF-hand_7"/>
    <property type="match status" value="1"/>
</dbReference>
<dbReference type="CDD" id="cd00051">
    <property type="entry name" value="EFh"/>
    <property type="match status" value="1"/>
</dbReference>
<sequence length="171" mass="19374">MASRTADPVDVVIEAEFDKLDLDHDGQLEWSDYETLIDRYRQTAGVGEDDRRIRELRAFYQMHWMELLRHAQVEGHHLSKGQFVGATRLASSDTSRINVAQVGGHVIFDLVDADGDGEISHEELGRYLQGVWQIDQSDANFSFDALDANKDGRISRAEFVDGIQEVLTPNR</sequence>
<dbReference type="Proteomes" id="UP000187486">
    <property type="component" value="Unassembled WGS sequence"/>
</dbReference>
<dbReference type="AlphaFoldDB" id="A0A1R0KUP1"/>
<dbReference type="EMBL" id="MQUQ01000006">
    <property type="protein sequence ID" value="OLZ52377.1"/>
    <property type="molecule type" value="Genomic_DNA"/>
</dbReference>
<name>A0A1R0KUP1_9PSEU</name>
<evidence type="ECO:0000313" key="3">
    <source>
        <dbReference type="Proteomes" id="UP000187486"/>
    </source>
</evidence>
<gene>
    <name evidence="2" type="ORF">BS329_13705</name>
</gene>
<dbReference type="Pfam" id="PF13202">
    <property type="entry name" value="EF-hand_5"/>
    <property type="match status" value="1"/>
</dbReference>
<feature type="domain" description="EF-hand" evidence="1">
    <location>
        <begin position="134"/>
        <end position="169"/>
    </location>
</feature>
<dbReference type="GO" id="GO:0005509">
    <property type="term" value="F:calcium ion binding"/>
    <property type="evidence" value="ECO:0007669"/>
    <property type="project" value="InterPro"/>
</dbReference>